<gene>
    <name evidence="8" type="ORF">B9N56_03355</name>
</gene>
<feature type="domain" description="Phosphatidylglycerol lysyltransferase C-terminal" evidence="7">
    <location>
        <begin position="493"/>
        <end position="781"/>
    </location>
</feature>
<evidence type="ECO:0000313" key="9">
    <source>
        <dbReference type="Proteomes" id="UP000215361"/>
    </source>
</evidence>
<feature type="transmembrane region" description="Helical" evidence="6">
    <location>
        <begin position="175"/>
        <end position="196"/>
    </location>
</feature>
<evidence type="ECO:0000256" key="6">
    <source>
        <dbReference type="SAM" id="Phobius"/>
    </source>
</evidence>
<dbReference type="Proteomes" id="UP000215361">
    <property type="component" value="Unassembled WGS sequence"/>
</dbReference>
<dbReference type="GO" id="GO:0016755">
    <property type="term" value="F:aminoacyltransferase activity"/>
    <property type="evidence" value="ECO:0007669"/>
    <property type="project" value="TreeGrafter"/>
</dbReference>
<feature type="transmembrane region" description="Helical" evidence="6">
    <location>
        <begin position="12"/>
        <end position="30"/>
    </location>
</feature>
<dbReference type="EMBL" id="NDYI01000010">
    <property type="protein sequence ID" value="OXZ38441.1"/>
    <property type="molecule type" value="Genomic_DNA"/>
</dbReference>
<evidence type="ECO:0000313" key="8">
    <source>
        <dbReference type="EMBL" id="OXZ38441.1"/>
    </source>
</evidence>
<keyword evidence="2" id="KW-1003">Cell membrane</keyword>
<dbReference type="InterPro" id="IPR016181">
    <property type="entry name" value="Acyl_CoA_acyltransferase"/>
</dbReference>
<feature type="transmembrane region" description="Helical" evidence="6">
    <location>
        <begin position="410"/>
        <end position="428"/>
    </location>
</feature>
<feature type="transmembrane region" description="Helical" evidence="6">
    <location>
        <begin position="454"/>
        <end position="472"/>
    </location>
</feature>
<dbReference type="Pfam" id="PF09924">
    <property type="entry name" value="LPG_synthase_C"/>
    <property type="match status" value="1"/>
</dbReference>
<keyword evidence="3 6" id="KW-0812">Transmembrane</keyword>
<evidence type="ECO:0000256" key="2">
    <source>
        <dbReference type="ARBA" id="ARBA00022475"/>
    </source>
</evidence>
<evidence type="ECO:0000256" key="1">
    <source>
        <dbReference type="ARBA" id="ARBA00004651"/>
    </source>
</evidence>
<protein>
    <recommendedName>
        <fullName evidence="7">Phosphatidylglycerol lysyltransferase C-terminal domain-containing protein</fullName>
    </recommendedName>
</protein>
<feature type="transmembrane region" description="Helical" evidence="6">
    <location>
        <begin position="382"/>
        <end position="398"/>
    </location>
</feature>
<dbReference type="GO" id="GO:0055091">
    <property type="term" value="P:phospholipid homeostasis"/>
    <property type="evidence" value="ECO:0007669"/>
    <property type="project" value="TreeGrafter"/>
</dbReference>
<keyword evidence="4 6" id="KW-1133">Transmembrane helix</keyword>
<dbReference type="GO" id="GO:0005886">
    <property type="term" value="C:plasma membrane"/>
    <property type="evidence" value="ECO:0007669"/>
    <property type="project" value="UniProtKB-SubCell"/>
</dbReference>
<dbReference type="InterPro" id="IPR024320">
    <property type="entry name" value="LPG_synthase_C"/>
</dbReference>
<name>A0A233W1B7_FINMA</name>
<evidence type="ECO:0000256" key="3">
    <source>
        <dbReference type="ARBA" id="ARBA00022692"/>
    </source>
</evidence>
<evidence type="ECO:0000259" key="7">
    <source>
        <dbReference type="Pfam" id="PF09924"/>
    </source>
</evidence>
<dbReference type="AlphaFoldDB" id="A0A233W1B7"/>
<evidence type="ECO:0000256" key="5">
    <source>
        <dbReference type="ARBA" id="ARBA00023136"/>
    </source>
</evidence>
<sequence>MDKKLKYIRTFYTIIFTIIVLYIVRNNFILPNHIFKYKIFLSMEQKIENLVLGILVFFVSSISYFVVDEKFNIKNLKNYWALESLRKFIWINEVESVFKGADTYQNKKINKSISNFIALSLISLFTIFYIKPEWTLFLIYLFVIVIAVCVIYFKNKSLYFLEYISIEDIGYKRKILSIIYELIVTICNIMFFVFVIKQFTDVNFSNLVLIYCVSNVFGQISLMQDGLVVSDLLQIHLLSKLIEPRAAIIAILMYRMVSSVIPWIISLIMILRRIYDNYNTDQHKKQFAFNILSIFTLIVGIILCLSVATPSILLRIKFLRRFVKKDVLVLARFITLTSGGLLILLSQGIKKSVKKSFYIAETVLIISVFSTLLKGLDIEESIITLILGIVMYIMKDGFTEKAIKFRTKYFANTIIKLSAVTVFFIFISNSVRKVNFLSSHRKYSLHYLVENKKFILLYVLFVLILSYLAQYTRTKKITFSKLTDEDFSKIGKFLDEYGGNEFSHLVYLNDKNVYFDKTNTVMIMYRPVQNSVIVLGDPIGKKENFVEAINDFIIYCNEYHMNVCFYEINGENLELYCDQGFRFVKVGQDATLNLNEFSLVGKKNRTWRHVINNFDKGNYEFKVEEATDNLLSQMKVVSDKWLGNKNEMGFSLGFFDEDYLKRTKIACIYKGNELLAFANLQPFYDNKTLSIDLMRYDRSNEDGLMDFIFIKLILWGQDNNFEKFYLGMAPLSKVGDKIYSKKKEKILNIVYNTQNKIYNFKGLRNYKDKFKPDWSNKYIAYTSDFNLPYILINVVNSKKK</sequence>
<dbReference type="PANTHER" id="PTHR34697">
    <property type="entry name" value="PHOSPHATIDYLGLYCEROL LYSYLTRANSFERASE"/>
    <property type="match status" value="1"/>
</dbReference>
<accession>A0A233W1B7</accession>
<feature type="transmembrane region" description="Helical" evidence="6">
    <location>
        <begin position="113"/>
        <end position="130"/>
    </location>
</feature>
<feature type="transmembrane region" description="Helical" evidence="6">
    <location>
        <begin position="328"/>
        <end position="345"/>
    </location>
</feature>
<dbReference type="PANTHER" id="PTHR34697:SF2">
    <property type="entry name" value="PHOSPHATIDYLGLYCEROL LYSYLTRANSFERASE"/>
    <property type="match status" value="1"/>
</dbReference>
<feature type="transmembrane region" description="Helical" evidence="6">
    <location>
        <begin position="50"/>
        <end position="67"/>
    </location>
</feature>
<feature type="transmembrane region" description="Helical" evidence="6">
    <location>
        <begin position="287"/>
        <end position="308"/>
    </location>
</feature>
<organism evidence="8 9">
    <name type="scientific">Finegoldia magna</name>
    <name type="common">Peptostreptococcus magnus</name>
    <dbReference type="NCBI Taxonomy" id="1260"/>
    <lineage>
        <taxon>Bacteria</taxon>
        <taxon>Bacillati</taxon>
        <taxon>Bacillota</taxon>
        <taxon>Tissierellia</taxon>
        <taxon>Tissierellales</taxon>
        <taxon>Peptoniphilaceae</taxon>
        <taxon>Finegoldia</taxon>
    </lineage>
</organism>
<evidence type="ECO:0000256" key="4">
    <source>
        <dbReference type="ARBA" id="ARBA00022989"/>
    </source>
</evidence>
<proteinExistence type="predicted"/>
<feature type="transmembrane region" description="Helical" evidence="6">
    <location>
        <begin position="246"/>
        <end position="275"/>
    </location>
</feature>
<keyword evidence="5 6" id="KW-0472">Membrane</keyword>
<dbReference type="RefSeq" id="WP_002838314.1">
    <property type="nucleotide sequence ID" value="NZ_NDYI01000010.1"/>
</dbReference>
<comment type="caution">
    <text evidence="8">The sequence shown here is derived from an EMBL/GenBank/DDBJ whole genome shotgun (WGS) entry which is preliminary data.</text>
</comment>
<feature type="transmembrane region" description="Helical" evidence="6">
    <location>
        <begin position="136"/>
        <end position="154"/>
    </location>
</feature>
<dbReference type="SUPFAM" id="SSF55729">
    <property type="entry name" value="Acyl-CoA N-acyltransferases (Nat)"/>
    <property type="match status" value="1"/>
</dbReference>
<comment type="subcellular location">
    <subcellularLocation>
        <location evidence="1">Cell membrane</location>
        <topology evidence="1">Multi-pass membrane protein</topology>
    </subcellularLocation>
</comment>
<dbReference type="InterPro" id="IPR051211">
    <property type="entry name" value="PG_lysyltransferase"/>
</dbReference>
<reference evidence="9" key="1">
    <citation type="submission" date="2017-04" db="EMBL/GenBank/DDBJ databases">
        <title>Finegoldia magna isolated from orthopedic joint implant-associated infections.</title>
        <authorList>
            <person name="Bjorklund S."/>
            <person name="Bruggemann H."/>
            <person name="Jensen A."/>
            <person name="Hellmark B."/>
            <person name="Soderquist B."/>
        </authorList>
    </citation>
    <scope>NUCLEOTIDE SEQUENCE [LARGE SCALE GENOMIC DNA]</scope>
    <source>
        <strain evidence="9">08T492</strain>
    </source>
</reference>